<protein>
    <submittedName>
        <fullName evidence="1">Uncharacterized protein</fullName>
    </submittedName>
</protein>
<dbReference type="Proteomes" id="UP000789595">
    <property type="component" value="Unassembled WGS sequence"/>
</dbReference>
<name>A0A8J2SFG2_9STRA</name>
<dbReference type="AlphaFoldDB" id="A0A8J2SFG2"/>
<gene>
    <name evidence="1" type="ORF">PECAL_1P11660</name>
</gene>
<dbReference type="GO" id="GO:0046921">
    <property type="term" value="F:alpha-(1-&gt;6)-fucosyltransferase activity"/>
    <property type="evidence" value="ECO:0007669"/>
    <property type="project" value="TreeGrafter"/>
</dbReference>
<reference evidence="1" key="1">
    <citation type="submission" date="2021-11" db="EMBL/GenBank/DDBJ databases">
        <authorList>
            <consortium name="Genoscope - CEA"/>
            <person name="William W."/>
        </authorList>
    </citation>
    <scope>NUCLEOTIDE SEQUENCE</scope>
</reference>
<organism evidence="1 2">
    <name type="scientific">Pelagomonas calceolata</name>
    <dbReference type="NCBI Taxonomy" id="35677"/>
    <lineage>
        <taxon>Eukaryota</taxon>
        <taxon>Sar</taxon>
        <taxon>Stramenopiles</taxon>
        <taxon>Ochrophyta</taxon>
        <taxon>Pelagophyceae</taxon>
        <taxon>Pelagomonadales</taxon>
        <taxon>Pelagomonadaceae</taxon>
        <taxon>Pelagomonas</taxon>
    </lineage>
</organism>
<dbReference type="EMBL" id="CAKKNE010000001">
    <property type="protein sequence ID" value="CAH0364787.1"/>
    <property type="molecule type" value="Genomic_DNA"/>
</dbReference>
<dbReference type="GO" id="GO:0006487">
    <property type="term" value="P:protein N-linked glycosylation"/>
    <property type="evidence" value="ECO:0007669"/>
    <property type="project" value="TreeGrafter"/>
</dbReference>
<dbReference type="PANTHER" id="PTHR13132">
    <property type="entry name" value="ALPHA- 1,6 -FUCOSYLTRANSFERASE"/>
    <property type="match status" value="1"/>
</dbReference>
<evidence type="ECO:0000313" key="2">
    <source>
        <dbReference type="Proteomes" id="UP000789595"/>
    </source>
</evidence>
<dbReference type="PANTHER" id="PTHR13132:SF29">
    <property type="entry name" value="ALPHA-(1,6)-FUCOSYLTRANSFERASE"/>
    <property type="match status" value="1"/>
</dbReference>
<keyword evidence="2" id="KW-1185">Reference proteome</keyword>
<sequence>MGVPANALMVATLAAARPVTDVASCRAHVLRNLAAAGNVEDGQWATLVCAPEHLPPAAAATPANPPAEVFEGLMCPREGAAPDAAPPAAREMAVTLGKFFFNAATHPKYAAARRFDYAGWRFLPETCGAEGWFRAASCASEASLPQNWQPPLLWWTAAAVRTRLRLLGPCAERQRNALLATRARVAGPAASPACVAVHIRRGDACQVFGGAPVEDKRRCFPTRAYVAAARRLARRYGLGTVRVASDSPAAIREFTATMGGGVAVEALRFDRRAVGGPENATLGLTFAAAQAKFIETRPDAPDAALAAASLLADLEHLASCDAFVGTWEATLSRLAILNLAARAGSLPPFIWLDAPNDRRAWGPRRGRLRLP</sequence>
<dbReference type="Gene3D" id="3.40.50.11350">
    <property type="match status" value="1"/>
</dbReference>
<accession>A0A8J2SFG2</accession>
<comment type="caution">
    <text evidence="1">The sequence shown here is derived from an EMBL/GenBank/DDBJ whole genome shotgun (WGS) entry which is preliminary data.</text>
</comment>
<proteinExistence type="predicted"/>
<evidence type="ECO:0000313" key="1">
    <source>
        <dbReference type="EMBL" id="CAH0364787.1"/>
    </source>
</evidence>